<dbReference type="SUPFAM" id="SSF56300">
    <property type="entry name" value="Metallo-dependent phosphatases"/>
    <property type="match status" value="1"/>
</dbReference>
<dbReference type="PANTHER" id="PTHR43143">
    <property type="entry name" value="METALLOPHOSPHOESTERASE, CALCINEURIN SUPERFAMILY"/>
    <property type="match status" value="1"/>
</dbReference>
<sequence>MGGEITLSEKVVFEGNPSLHFTGEIEKEKGGGPSLHRYFSEPKDLSNYTELRLWIYPDFEDDTYTLLISLASQAGKKVKRYCIGMISSENAPNRKWTQVSFNIQPIPREKVVKLVGLFAPNHLEVYHDGEKVSFYLGEIELIEPVIPPQEPLGNMLTNYSMERGETEAPVDWVFVAYHEKIKEAGWTDEVSHWGKKSIFIDSALDNPMPVPGVHLSGIGFFTTTYRISLEPGRTYCLQGYYNASKKCGVMVGGYPSQLNVEKREFVQSITNVSHHITNVIAEKTLPATGGRWKHFSLEFTPPPAPYPYLARVYLIGTYLPGKVYFDDVALTTQTFQPQSPGLPKIVVPGEEFHLKFIVSDVKGNPVKKIEDFRLWINNRKLQTKAVFNSKEKVWTLLSSVPFDFTPSGFASIKAEVTIKGSKQVFEKERYFYVIPPTKGTFSFVVIADTHLHDYPEQDERTQRFVEAIRSINSLSPYFALHVGDLRGISNGQNDIHGRWWNEVYQDMISRLETPLYPVPGNHDTDKTFLGGASTMYYYEKLAGYPPFYSFDVDKFHFVGIDTTVPGIAGRQHNGGFTHPGQEEWLQKDLQDAQSQGKYIILFFHHPPYEGEQFPHYEDRERLLDVIYRNRINLVLLGHNHHDWVVIKKNPYVQEGGSLPELRLGPLPEGASEDYRDGPIEREKIEPYYHNPAYTIFEQTTTTSGFLMRGSRYFGFRYIWVRDGKIVWDDTIPLGFKVRTLEKREGYRKIEVINPKIKSYKMLPLSFRMKPGKYRAYKLEEAKKSLNLYQINKGKITEVWVSLDIGAGEKVIVEIKKEN</sequence>
<protein>
    <recommendedName>
        <fullName evidence="1">Calcineurin-like phosphoesterase domain-containing protein</fullName>
    </recommendedName>
</protein>
<evidence type="ECO:0000313" key="2">
    <source>
        <dbReference type="EMBL" id="HDN85365.1"/>
    </source>
</evidence>
<feature type="domain" description="Calcineurin-like phosphoesterase" evidence="1">
    <location>
        <begin position="442"/>
        <end position="641"/>
    </location>
</feature>
<dbReference type="PANTHER" id="PTHR43143:SF1">
    <property type="entry name" value="SERINE_THREONINE-PROTEIN PHOSPHATASE CPPED1"/>
    <property type="match status" value="1"/>
</dbReference>
<reference evidence="2" key="1">
    <citation type="journal article" date="2020" name="mSystems">
        <title>Genome- and Community-Level Interaction Insights into Carbon Utilization and Element Cycling Functions of Hydrothermarchaeota in Hydrothermal Sediment.</title>
        <authorList>
            <person name="Zhou Z."/>
            <person name="Liu Y."/>
            <person name="Xu W."/>
            <person name="Pan J."/>
            <person name="Luo Z.H."/>
            <person name="Li M."/>
        </authorList>
    </citation>
    <scope>NUCLEOTIDE SEQUENCE [LARGE SCALE GENOMIC DNA]</scope>
    <source>
        <strain evidence="2">HyVt-219</strain>
    </source>
</reference>
<dbReference type="Pfam" id="PF00149">
    <property type="entry name" value="Metallophos"/>
    <property type="match status" value="1"/>
</dbReference>
<gene>
    <name evidence="2" type="ORF">ENG47_06400</name>
</gene>
<dbReference type="Gene3D" id="2.60.120.260">
    <property type="entry name" value="Galactose-binding domain-like"/>
    <property type="match status" value="1"/>
</dbReference>
<name>A0A7V0QRK9_UNCAE</name>
<dbReference type="InterPro" id="IPR029052">
    <property type="entry name" value="Metallo-depent_PP-like"/>
</dbReference>
<organism evidence="2">
    <name type="scientific">Aerophobetes bacterium</name>
    <dbReference type="NCBI Taxonomy" id="2030807"/>
    <lineage>
        <taxon>Bacteria</taxon>
        <taxon>Candidatus Aerophobota</taxon>
    </lineage>
</organism>
<dbReference type="Proteomes" id="UP000885660">
    <property type="component" value="Unassembled WGS sequence"/>
</dbReference>
<dbReference type="InterPro" id="IPR004843">
    <property type="entry name" value="Calcineurin-like_PHP"/>
</dbReference>
<evidence type="ECO:0000259" key="1">
    <source>
        <dbReference type="Pfam" id="PF00149"/>
    </source>
</evidence>
<dbReference type="EMBL" id="DRBC01000384">
    <property type="protein sequence ID" value="HDN85365.1"/>
    <property type="molecule type" value="Genomic_DNA"/>
</dbReference>
<dbReference type="GO" id="GO:0016787">
    <property type="term" value="F:hydrolase activity"/>
    <property type="evidence" value="ECO:0007669"/>
    <property type="project" value="InterPro"/>
</dbReference>
<proteinExistence type="predicted"/>
<dbReference type="AlphaFoldDB" id="A0A7V0QRK9"/>
<dbReference type="Gene3D" id="3.60.21.10">
    <property type="match status" value="1"/>
</dbReference>
<accession>A0A7V0QRK9</accession>
<comment type="caution">
    <text evidence="2">The sequence shown here is derived from an EMBL/GenBank/DDBJ whole genome shotgun (WGS) entry which is preliminary data.</text>
</comment>
<dbReference type="InterPro" id="IPR051918">
    <property type="entry name" value="STPP_CPPED1"/>
</dbReference>